<dbReference type="RefSeq" id="WP_101236388.1">
    <property type="nucleotide sequence ID" value="NZ_PISJ01000012.1"/>
</dbReference>
<name>A0A2N0WGC3_9GAMM</name>
<evidence type="ECO:0000313" key="2">
    <source>
        <dbReference type="Proteomes" id="UP000233553"/>
    </source>
</evidence>
<comment type="caution">
    <text evidence="1">The sequence shown here is derived from an EMBL/GenBank/DDBJ whole genome shotgun (WGS) entry which is preliminary data.</text>
</comment>
<sequence length="146" mass="16837">MSLYQKGKYWYGQNRDDLRLEMTRFSHLNGYEAKEFASSFCRCGNHFFCLESDENEGIARRICTQCNHAHLMGDSAEYIEDAELEEHICICDNEQFELESAVALYDGSDDVRWYYIGCRCTNCSLIGVFADWKCDGGNATEFLAKI</sequence>
<evidence type="ECO:0000313" key="1">
    <source>
        <dbReference type="EMBL" id="PKF34123.1"/>
    </source>
</evidence>
<organism evidence="1 2">
    <name type="scientific">Acinetobacter proteolyticus</name>
    <dbReference type="NCBI Taxonomy" id="1776741"/>
    <lineage>
        <taxon>Bacteria</taxon>
        <taxon>Pseudomonadati</taxon>
        <taxon>Pseudomonadota</taxon>
        <taxon>Gammaproteobacteria</taxon>
        <taxon>Moraxellales</taxon>
        <taxon>Moraxellaceae</taxon>
        <taxon>Acinetobacter</taxon>
    </lineage>
</organism>
<dbReference type="AlphaFoldDB" id="A0A2N0WGC3"/>
<dbReference type="Proteomes" id="UP000233553">
    <property type="component" value="Unassembled WGS sequence"/>
</dbReference>
<reference evidence="1 2" key="1">
    <citation type="submission" date="2017-12" db="EMBL/GenBank/DDBJ databases">
        <title>Draft Genome sequences of multiple microbial strains isolated from spacecraft associated surfaces.</title>
        <authorList>
            <person name="Seuylemezian A."/>
            <person name="Vaishampayan P."/>
            <person name="Venkateswaran K."/>
        </authorList>
    </citation>
    <scope>NUCLEOTIDE SEQUENCE [LARGE SCALE GENOMIC DNA]</scope>
    <source>
        <strain evidence="1 2">2P01AA</strain>
    </source>
</reference>
<proteinExistence type="predicted"/>
<protein>
    <submittedName>
        <fullName evidence="1">Uncharacterized protein</fullName>
    </submittedName>
</protein>
<dbReference type="EMBL" id="PISJ01000012">
    <property type="protein sequence ID" value="PKF34123.1"/>
    <property type="molecule type" value="Genomic_DNA"/>
</dbReference>
<gene>
    <name evidence="1" type="ORF">CW311_09800</name>
</gene>
<accession>A0A2N0WGC3</accession>